<keyword evidence="2" id="KW-1185">Reference proteome</keyword>
<gene>
    <name evidence="1" type="ORF">Pint_07192</name>
</gene>
<protein>
    <submittedName>
        <fullName evidence="1">Uncharacterized protein</fullName>
    </submittedName>
</protein>
<dbReference type="EMBL" id="CM047745">
    <property type="protein sequence ID" value="KAJ0026414.1"/>
    <property type="molecule type" value="Genomic_DNA"/>
</dbReference>
<accession>A0ACC0XYX3</accession>
<comment type="caution">
    <text evidence="1">The sequence shown here is derived from an EMBL/GenBank/DDBJ whole genome shotgun (WGS) entry which is preliminary data.</text>
</comment>
<proteinExistence type="predicted"/>
<organism evidence="1 2">
    <name type="scientific">Pistacia integerrima</name>
    <dbReference type="NCBI Taxonomy" id="434235"/>
    <lineage>
        <taxon>Eukaryota</taxon>
        <taxon>Viridiplantae</taxon>
        <taxon>Streptophyta</taxon>
        <taxon>Embryophyta</taxon>
        <taxon>Tracheophyta</taxon>
        <taxon>Spermatophyta</taxon>
        <taxon>Magnoliopsida</taxon>
        <taxon>eudicotyledons</taxon>
        <taxon>Gunneridae</taxon>
        <taxon>Pentapetalae</taxon>
        <taxon>rosids</taxon>
        <taxon>malvids</taxon>
        <taxon>Sapindales</taxon>
        <taxon>Anacardiaceae</taxon>
        <taxon>Pistacia</taxon>
    </lineage>
</organism>
<sequence length="287" mass="32592">MSSVKLPLKLHLLFSLDYFLTKACRRSNGTVNRRLHNLFDLKTSPSKTPRKGVSTSDTIINSSTNLWFRLYTPHSTNNEEKRNLPIIIYFHGGGFAFFSASSIVYDIWCRRLSNELQAVIVSVNYRLAPEHKFPSQYEDGFEALKFLDENFDRLSINANPGLCFLAGDSAGGNLAHHVSVKAGELTFSKLKIIGLIAIQPFFGGEERTEADFLHSKAPIMTLHFTDWYWKMFLPDGSDRDHPAANVFGHKSSTDISQVEFPETLLLMGGFDMLKNWQRRSFQDTLCL</sequence>
<reference evidence="2" key="1">
    <citation type="journal article" date="2023" name="G3 (Bethesda)">
        <title>Genome assembly and association tests identify interacting loci associated with vigor, precocity, and sex in interspecific pistachio rootstocks.</title>
        <authorList>
            <person name="Palmer W."/>
            <person name="Jacygrad E."/>
            <person name="Sagayaradj S."/>
            <person name="Cavanaugh K."/>
            <person name="Han R."/>
            <person name="Bertier L."/>
            <person name="Beede B."/>
            <person name="Kafkas S."/>
            <person name="Golino D."/>
            <person name="Preece J."/>
            <person name="Michelmore R."/>
        </authorList>
    </citation>
    <scope>NUCLEOTIDE SEQUENCE [LARGE SCALE GENOMIC DNA]</scope>
</reference>
<evidence type="ECO:0000313" key="2">
    <source>
        <dbReference type="Proteomes" id="UP001163603"/>
    </source>
</evidence>
<dbReference type="Proteomes" id="UP001163603">
    <property type="component" value="Chromosome 10"/>
</dbReference>
<name>A0ACC0XYX3_9ROSI</name>
<evidence type="ECO:0000313" key="1">
    <source>
        <dbReference type="EMBL" id="KAJ0026414.1"/>
    </source>
</evidence>